<dbReference type="AlphaFoldDB" id="A0A6I2UBL9"/>
<protein>
    <submittedName>
        <fullName evidence="1">DUF1700 domain-containing protein</fullName>
    </submittedName>
</protein>
<name>A0A6I2UBL9_9FIRM</name>
<gene>
    <name evidence="1" type="ORF">FYJ76_15655</name>
    <name evidence="2" type="ORF">GMD59_07600</name>
</gene>
<evidence type="ECO:0000313" key="3">
    <source>
        <dbReference type="Proteomes" id="UP000431913"/>
    </source>
</evidence>
<reference evidence="1 3" key="2">
    <citation type="submission" date="2019-08" db="EMBL/GenBank/DDBJ databases">
        <title>In-depth cultivation of the pig gut microbiome towards novel bacterial diversity and tailored functional studies.</title>
        <authorList>
            <person name="Wylensek D."/>
            <person name="Hitch T.C.A."/>
            <person name="Clavel T."/>
        </authorList>
    </citation>
    <scope>NUCLEOTIDE SEQUENCE [LARGE SCALE GENOMIC DNA]</scope>
    <source>
        <strain evidence="1 3">WCA3-601-WT-6J</strain>
    </source>
</reference>
<dbReference type="Proteomes" id="UP000472755">
    <property type="component" value="Unassembled WGS sequence"/>
</dbReference>
<evidence type="ECO:0000313" key="4">
    <source>
        <dbReference type="Proteomes" id="UP000472755"/>
    </source>
</evidence>
<dbReference type="Pfam" id="PF22564">
    <property type="entry name" value="HAAS"/>
    <property type="match status" value="1"/>
</dbReference>
<dbReference type="Proteomes" id="UP000431913">
    <property type="component" value="Unassembled WGS sequence"/>
</dbReference>
<reference evidence="2 4" key="1">
    <citation type="journal article" date="2019" name="Nat. Med.">
        <title>A library of human gut bacterial isolates paired with longitudinal multiomics data enables mechanistic microbiome research.</title>
        <authorList>
            <person name="Poyet M."/>
            <person name="Groussin M."/>
            <person name="Gibbons S.M."/>
            <person name="Avila-Pacheco J."/>
            <person name="Jiang X."/>
            <person name="Kearney S.M."/>
            <person name="Perrotta A.R."/>
            <person name="Berdy B."/>
            <person name="Zhao S."/>
            <person name="Lieberman T.D."/>
            <person name="Swanson P.K."/>
            <person name="Smith M."/>
            <person name="Roesemann S."/>
            <person name="Alexander J.E."/>
            <person name="Rich S.A."/>
            <person name="Livny J."/>
            <person name="Vlamakis H."/>
            <person name="Clish C."/>
            <person name="Bullock K."/>
            <person name="Deik A."/>
            <person name="Scott J."/>
            <person name="Pierce K.A."/>
            <person name="Xavier R.J."/>
            <person name="Alm E.J."/>
        </authorList>
    </citation>
    <scope>NUCLEOTIDE SEQUENCE [LARGE SCALE GENOMIC DNA]</scope>
    <source>
        <strain evidence="2 4">BIOML-A4</strain>
    </source>
</reference>
<sequence length="346" mass="37410">MGRSEAHLCIYQGGRGMNRETFLNELMAGLTQLGPVEQRQVADYYNELIFDGVENGKPEEEIIAGFGAPEEIAAQIRAEYKSQQAVEGAPGQGAVPPRPACLEYPAQEPVHTVVVDARNVRVNVRAVPGGGVRVLFQPRENDRVTVAEKDGAFLFTHTMSIFNVWNWLDLLRGPHDITLELPLDFAGEVCVKTCNAGITVSGLSAGGKGRFVTSNARITVENCVFGSLAAKTSNGPITLSGVTGGDCEAASNNARITAEHCRFAEKLWMQTSNGPVRAEDVEAPDLTFKTANAAITGTVVGDMRDYAISSRTSNAQNNLPMDCAYEDQTKRLWATTSNGRIDVRFV</sequence>
<dbReference type="EMBL" id="VUNJ01000024">
    <property type="protein sequence ID" value="MST93349.1"/>
    <property type="molecule type" value="Genomic_DNA"/>
</dbReference>
<dbReference type="EMBL" id="WMZU01000009">
    <property type="protein sequence ID" value="MTS27153.1"/>
    <property type="molecule type" value="Genomic_DNA"/>
</dbReference>
<accession>A0A6I2UBL9</accession>
<comment type="caution">
    <text evidence="1">The sequence shown here is derived from an EMBL/GenBank/DDBJ whole genome shotgun (WGS) entry which is preliminary data.</text>
</comment>
<evidence type="ECO:0000313" key="2">
    <source>
        <dbReference type="EMBL" id="MTS27153.1"/>
    </source>
</evidence>
<evidence type="ECO:0000313" key="1">
    <source>
        <dbReference type="EMBL" id="MST93349.1"/>
    </source>
</evidence>
<proteinExistence type="predicted"/>
<organism evidence="1 3">
    <name type="scientific">Ruthenibacterium lactatiformans</name>
    <dbReference type="NCBI Taxonomy" id="1550024"/>
    <lineage>
        <taxon>Bacteria</taxon>
        <taxon>Bacillati</taxon>
        <taxon>Bacillota</taxon>
        <taxon>Clostridia</taxon>
        <taxon>Eubacteriales</taxon>
        <taxon>Oscillospiraceae</taxon>
        <taxon>Ruthenibacterium</taxon>
    </lineage>
</organism>